<name>A0A6A5W8E3_9PLEO</name>
<dbReference type="Proteomes" id="UP000799779">
    <property type="component" value="Unassembled WGS sequence"/>
</dbReference>
<keyword evidence="3" id="KW-1185">Reference proteome</keyword>
<dbReference type="PANTHER" id="PTHR41814:SF1">
    <property type="entry name" value="CELLULASE"/>
    <property type="match status" value="1"/>
</dbReference>
<sequence>MVAPALLSKVLQKALQVATHSWEYGTVAEALLEWNNASLSIWNTPFPSGSIPLAHESSVPALQYAKSHIALDGNTLINADGSSADPASLGVYAVMLGATEEVYATAAKRQADHLLYSVPRYDNGAISHRESVGELWADFIYMVPPFLAYHAVSTSSLSGLKEAANQCRLYGEVLGTESGLWRHIIGPNWSDRGLWSTGNAWAVAGMSRVLATMRHSNYAGETMDEQKYLAEGIKRIVDATIAIDTSPSGLLLNYLDDASWFGEISGTALIAAAVFRMKVLEPGMFGEERYMEWATRKRQEVSNRINQDTGIVGPAVNPLKWDERKEFWAGSPEGQAFVVLMEAAWRDLKG</sequence>
<dbReference type="Pfam" id="PF07470">
    <property type="entry name" value="Glyco_hydro_88"/>
    <property type="match status" value="1"/>
</dbReference>
<reference evidence="2" key="1">
    <citation type="journal article" date="2020" name="Stud. Mycol.">
        <title>101 Dothideomycetes genomes: a test case for predicting lifestyles and emergence of pathogens.</title>
        <authorList>
            <person name="Haridas S."/>
            <person name="Albert R."/>
            <person name="Binder M."/>
            <person name="Bloem J."/>
            <person name="Labutti K."/>
            <person name="Salamov A."/>
            <person name="Andreopoulos B."/>
            <person name="Baker S."/>
            <person name="Barry K."/>
            <person name="Bills G."/>
            <person name="Bluhm B."/>
            <person name="Cannon C."/>
            <person name="Castanera R."/>
            <person name="Culley D."/>
            <person name="Daum C."/>
            <person name="Ezra D."/>
            <person name="Gonzalez J."/>
            <person name="Henrissat B."/>
            <person name="Kuo A."/>
            <person name="Liang C."/>
            <person name="Lipzen A."/>
            <person name="Lutzoni F."/>
            <person name="Magnuson J."/>
            <person name="Mondo S."/>
            <person name="Nolan M."/>
            <person name="Ohm R."/>
            <person name="Pangilinan J."/>
            <person name="Park H.-J."/>
            <person name="Ramirez L."/>
            <person name="Alfaro M."/>
            <person name="Sun H."/>
            <person name="Tritt A."/>
            <person name="Yoshinaga Y."/>
            <person name="Zwiers L.-H."/>
            <person name="Turgeon B."/>
            <person name="Goodwin S."/>
            <person name="Spatafora J."/>
            <person name="Crous P."/>
            <person name="Grigoriev I."/>
        </authorList>
    </citation>
    <scope>NUCLEOTIDE SEQUENCE</scope>
    <source>
        <strain evidence="2">CBS 123094</strain>
    </source>
</reference>
<dbReference type="InterPro" id="IPR012341">
    <property type="entry name" value="6hp_glycosidase-like_sf"/>
</dbReference>
<keyword evidence="1" id="KW-0378">Hydrolase</keyword>
<dbReference type="Gene3D" id="1.50.10.10">
    <property type="match status" value="1"/>
</dbReference>
<dbReference type="InterPro" id="IPR008928">
    <property type="entry name" value="6-hairpin_glycosidase_sf"/>
</dbReference>
<gene>
    <name evidence="2" type="ORF">P154DRAFT_496654</name>
</gene>
<organism evidence="2 3">
    <name type="scientific">Amniculicola lignicola CBS 123094</name>
    <dbReference type="NCBI Taxonomy" id="1392246"/>
    <lineage>
        <taxon>Eukaryota</taxon>
        <taxon>Fungi</taxon>
        <taxon>Dikarya</taxon>
        <taxon>Ascomycota</taxon>
        <taxon>Pezizomycotina</taxon>
        <taxon>Dothideomycetes</taxon>
        <taxon>Pleosporomycetidae</taxon>
        <taxon>Pleosporales</taxon>
        <taxon>Amniculicolaceae</taxon>
        <taxon>Amniculicola</taxon>
    </lineage>
</organism>
<dbReference type="GO" id="GO:0005975">
    <property type="term" value="P:carbohydrate metabolic process"/>
    <property type="evidence" value="ECO:0007669"/>
    <property type="project" value="InterPro"/>
</dbReference>
<dbReference type="EMBL" id="ML977611">
    <property type="protein sequence ID" value="KAF1997647.1"/>
    <property type="molecule type" value="Genomic_DNA"/>
</dbReference>
<evidence type="ECO:0000256" key="1">
    <source>
        <dbReference type="ARBA" id="ARBA00022801"/>
    </source>
</evidence>
<dbReference type="PANTHER" id="PTHR41814">
    <property type="entry name" value="EXPRESSED PROTEIN"/>
    <property type="match status" value="1"/>
</dbReference>
<dbReference type="OrthoDB" id="4138492at2759"/>
<dbReference type="SUPFAM" id="SSF48208">
    <property type="entry name" value="Six-hairpin glycosidases"/>
    <property type="match status" value="1"/>
</dbReference>
<evidence type="ECO:0000313" key="3">
    <source>
        <dbReference type="Proteomes" id="UP000799779"/>
    </source>
</evidence>
<dbReference type="GO" id="GO:0016787">
    <property type="term" value="F:hydrolase activity"/>
    <property type="evidence" value="ECO:0007669"/>
    <property type="project" value="UniProtKB-KW"/>
</dbReference>
<protein>
    <recommendedName>
        <fullName evidence="4">Six-hairpin glycosidase</fullName>
    </recommendedName>
</protein>
<accession>A0A6A5W8E3</accession>
<dbReference type="InterPro" id="IPR010905">
    <property type="entry name" value="Glyco_hydro_88"/>
</dbReference>
<evidence type="ECO:0008006" key="4">
    <source>
        <dbReference type="Google" id="ProtNLM"/>
    </source>
</evidence>
<proteinExistence type="predicted"/>
<dbReference type="AlphaFoldDB" id="A0A6A5W8E3"/>
<evidence type="ECO:0000313" key="2">
    <source>
        <dbReference type="EMBL" id="KAF1997647.1"/>
    </source>
</evidence>